<dbReference type="Proteomes" id="UP001293593">
    <property type="component" value="Unassembled WGS sequence"/>
</dbReference>
<protein>
    <submittedName>
        <fullName evidence="1">Uncharacterized protein</fullName>
    </submittedName>
</protein>
<organism evidence="1 2">
    <name type="scientific">Acacia crassicarpa</name>
    <name type="common">northern wattle</name>
    <dbReference type="NCBI Taxonomy" id="499986"/>
    <lineage>
        <taxon>Eukaryota</taxon>
        <taxon>Viridiplantae</taxon>
        <taxon>Streptophyta</taxon>
        <taxon>Embryophyta</taxon>
        <taxon>Tracheophyta</taxon>
        <taxon>Spermatophyta</taxon>
        <taxon>Magnoliopsida</taxon>
        <taxon>eudicotyledons</taxon>
        <taxon>Gunneridae</taxon>
        <taxon>Pentapetalae</taxon>
        <taxon>rosids</taxon>
        <taxon>fabids</taxon>
        <taxon>Fabales</taxon>
        <taxon>Fabaceae</taxon>
        <taxon>Caesalpinioideae</taxon>
        <taxon>mimosoid clade</taxon>
        <taxon>Acacieae</taxon>
        <taxon>Acacia</taxon>
    </lineage>
</organism>
<name>A0AAE1N972_9FABA</name>
<proteinExistence type="predicted"/>
<dbReference type="EMBL" id="JAWXYG010000001">
    <property type="protein sequence ID" value="KAK4285117.1"/>
    <property type="molecule type" value="Genomic_DNA"/>
</dbReference>
<keyword evidence="2" id="KW-1185">Reference proteome</keyword>
<evidence type="ECO:0000313" key="1">
    <source>
        <dbReference type="EMBL" id="KAK4285117.1"/>
    </source>
</evidence>
<dbReference type="AlphaFoldDB" id="A0AAE1N972"/>
<reference evidence="1" key="1">
    <citation type="submission" date="2023-10" db="EMBL/GenBank/DDBJ databases">
        <title>Chromosome-level genome of the transformable northern wattle, Acacia crassicarpa.</title>
        <authorList>
            <person name="Massaro I."/>
            <person name="Sinha N.R."/>
            <person name="Poethig S."/>
            <person name="Leichty A.R."/>
        </authorList>
    </citation>
    <scope>NUCLEOTIDE SEQUENCE</scope>
    <source>
        <strain evidence="1">Acra3RX</strain>
        <tissue evidence="1">Leaf</tissue>
    </source>
</reference>
<evidence type="ECO:0000313" key="2">
    <source>
        <dbReference type="Proteomes" id="UP001293593"/>
    </source>
</evidence>
<accession>A0AAE1N972</accession>
<sequence>MDSLEGGSCWDFLDFSLIDDTPPAPTDFLWSNQRLRVITRSSTWINGWDFSGFAMRFDSPIFHMLCADFLEYKVGYLVEFAR</sequence>
<comment type="caution">
    <text evidence="1">The sequence shown here is derived from an EMBL/GenBank/DDBJ whole genome shotgun (WGS) entry which is preliminary data.</text>
</comment>
<gene>
    <name evidence="1" type="ORF">QN277_001859</name>
</gene>